<dbReference type="PANTHER" id="PTHR12442">
    <property type="entry name" value="DYNEIN INTERMEDIATE CHAIN"/>
    <property type="match status" value="1"/>
</dbReference>
<dbReference type="InterPro" id="IPR015943">
    <property type="entry name" value="WD40/YVTN_repeat-like_dom_sf"/>
</dbReference>
<reference evidence="5" key="1">
    <citation type="journal article" date="2016" name="PLoS Negl. Trop. Dis.">
        <title>A Deep Insight into the Sialome of Rhodnius neglectus, a Vector of Chagas Disease.</title>
        <authorList>
            <person name="Santiago P.B."/>
            <person name="Assumpcao T.C."/>
            <person name="Araujo C.N."/>
            <person name="Bastos I.M."/>
            <person name="Neves D."/>
            <person name="Silva I.G."/>
            <person name="Charneau S."/>
            <person name="Queiroz R.M."/>
            <person name="Raiol T."/>
            <person name="Oliveira J.V."/>
            <person name="Sousa M.V."/>
            <person name="Calvo E."/>
            <person name="Ribeiro J.M."/>
            <person name="Santana J.M."/>
        </authorList>
    </citation>
    <scope>NUCLEOTIDE SEQUENCE</scope>
    <source>
        <tissue evidence="5">Salivary glands</tissue>
    </source>
</reference>
<keyword evidence="2" id="KW-0963">Cytoplasm</keyword>
<comment type="subcellular location">
    <subcellularLocation>
        <location evidence="1">Cytoplasm</location>
    </subcellularLocation>
</comment>
<dbReference type="GO" id="GO:0045504">
    <property type="term" value="F:dynein heavy chain binding"/>
    <property type="evidence" value="ECO:0007669"/>
    <property type="project" value="TreeGrafter"/>
</dbReference>
<dbReference type="GO" id="GO:0005868">
    <property type="term" value="C:cytoplasmic dynein complex"/>
    <property type="evidence" value="ECO:0007669"/>
    <property type="project" value="TreeGrafter"/>
</dbReference>
<evidence type="ECO:0000256" key="4">
    <source>
        <dbReference type="ARBA" id="ARBA00022737"/>
    </source>
</evidence>
<dbReference type="SMART" id="SM00320">
    <property type="entry name" value="WD40"/>
    <property type="match status" value="4"/>
</dbReference>
<dbReference type="AlphaFoldDB" id="A0A0P4VUG9"/>
<evidence type="ECO:0000313" key="5">
    <source>
        <dbReference type="EMBL" id="JAI56191.1"/>
    </source>
</evidence>
<evidence type="ECO:0000256" key="1">
    <source>
        <dbReference type="ARBA" id="ARBA00004496"/>
    </source>
</evidence>
<organism evidence="5">
    <name type="scientific">Rhodnius neglectus</name>
    <dbReference type="NCBI Taxonomy" id="72488"/>
    <lineage>
        <taxon>Eukaryota</taxon>
        <taxon>Metazoa</taxon>
        <taxon>Ecdysozoa</taxon>
        <taxon>Arthropoda</taxon>
        <taxon>Hexapoda</taxon>
        <taxon>Insecta</taxon>
        <taxon>Pterygota</taxon>
        <taxon>Neoptera</taxon>
        <taxon>Paraneoptera</taxon>
        <taxon>Hemiptera</taxon>
        <taxon>Heteroptera</taxon>
        <taxon>Panheteroptera</taxon>
        <taxon>Cimicomorpha</taxon>
        <taxon>Reduviidae</taxon>
        <taxon>Triatominae</taxon>
        <taxon>Rhodnius</taxon>
    </lineage>
</organism>
<name>A0A0P4VUG9_9HEMI</name>
<evidence type="ECO:0000256" key="2">
    <source>
        <dbReference type="ARBA" id="ARBA00022490"/>
    </source>
</evidence>
<dbReference type="EMBL" id="GDKW01000404">
    <property type="protein sequence ID" value="JAI56191.1"/>
    <property type="molecule type" value="mRNA"/>
</dbReference>
<sequence>MFSSTTFDSVGFNSVVEGYKETGNTIQQTSEIVVDSKGEQSHELLDKCVQSQPCSTVTEVKCDESKLLKFLNRVTGPLLKELDKIEHSKAFSAQNANIAVDFSDQNVKEIYVLIGKPVPGITQINVSCISWSNTGNVVGIAFESLIHEGWCTHESLVNFYNINLHKFDGKDAINVIQTDSCVTSLAMHPNEASLAALGTYSGNVELWAVGRDNRLDGVCLYKEQHHEEKITQISWTYDSNQQLVLITSSLDGKMCIFKNLSIGGIQLVDKYVLDPESSDVLKAGISCFSFCRQQPGTFIAALESGQLMLCSTFDTNAKSSIKKSVDNSLLLRPLDKKQGLITSVKFSPYESDVYLVALLNFKISVHSIHKASAILEIFSDFDILGADWSPVQAKILIAWGSSSKLYVYNQEDGKKIKELGIENDSISNNNVYRKVIFNPKSSSLVALAGTEALTKIWKVPTVFRV</sequence>
<dbReference type="GO" id="GO:0042073">
    <property type="term" value="P:intraciliary transport"/>
    <property type="evidence" value="ECO:0007669"/>
    <property type="project" value="TreeGrafter"/>
</dbReference>
<keyword evidence="4" id="KW-0677">Repeat</keyword>
<dbReference type="InterPro" id="IPR050687">
    <property type="entry name" value="Dynein_IC"/>
</dbReference>
<dbReference type="Pfam" id="PF00400">
    <property type="entry name" value="WD40"/>
    <property type="match status" value="1"/>
</dbReference>
<keyword evidence="3" id="KW-0853">WD repeat</keyword>
<protein>
    <submittedName>
        <fullName evidence="5">Putative cytoplasmic dynein intermediate chain</fullName>
    </submittedName>
</protein>
<proteinExistence type="evidence at transcript level"/>
<evidence type="ECO:0000256" key="3">
    <source>
        <dbReference type="ARBA" id="ARBA00022574"/>
    </source>
</evidence>
<dbReference type="GO" id="GO:0097014">
    <property type="term" value="C:ciliary plasm"/>
    <property type="evidence" value="ECO:0007669"/>
    <property type="project" value="TreeGrafter"/>
</dbReference>
<dbReference type="InterPro" id="IPR001680">
    <property type="entry name" value="WD40_rpt"/>
</dbReference>
<dbReference type="GO" id="GO:0045503">
    <property type="term" value="F:dynein light chain binding"/>
    <property type="evidence" value="ECO:0007669"/>
    <property type="project" value="TreeGrafter"/>
</dbReference>
<accession>A0A0P4VUG9</accession>
<dbReference type="InterPro" id="IPR036322">
    <property type="entry name" value="WD40_repeat_dom_sf"/>
</dbReference>
<dbReference type="PANTHER" id="PTHR12442:SF26">
    <property type="entry name" value="CYTOPLASMIC DYNEIN 2 INTERMEDIATE CHAIN 2"/>
    <property type="match status" value="1"/>
</dbReference>
<dbReference type="Gene3D" id="2.130.10.10">
    <property type="entry name" value="YVTN repeat-like/Quinoprotein amine dehydrogenase"/>
    <property type="match status" value="2"/>
</dbReference>
<dbReference type="SUPFAM" id="SSF50978">
    <property type="entry name" value="WD40 repeat-like"/>
    <property type="match status" value="1"/>
</dbReference>